<proteinExistence type="predicted"/>
<evidence type="ECO:0000313" key="1">
    <source>
        <dbReference type="EMBL" id="CAG8976575.1"/>
    </source>
</evidence>
<comment type="caution">
    <text evidence="1">The sequence shown here is derived from an EMBL/GenBank/DDBJ whole genome shotgun (WGS) entry which is preliminary data.</text>
</comment>
<dbReference type="Proteomes" id="UP000701801">
    <property type="component" value="Unassembled WGS sequence"/>
</dbReference>
<accession>A0A9N9Q1X4</accession>
<evidence type="ECO:0000313" key="2">
    <source>
        <dbReference type="Proteomes" id="UP000701801"/>
    </source>
</evidence>
<protein>
    <submittedName>
        <fullName evidence="1">Uncharacterized protein</fullName>
    </submittedName>
</protein>
<dbReference type="EMBL" id="CAJVRM010000183">
    <property type="protein sequence ID" value="CAG8976575.1"/>
    <property type="molecule type" value="Genomic_DNA"/>
</dbReference>
<dbReference type="AlphaFoldDB" id="A0A9N9Q1X4"/>
<organism evidence="1 2">
    <name type="scientific">Hymenoscyphus albidus</name>
    <dbReference type="NCBI Taxonomy" id="595503"/>
    <lineage>
        <taxon>Eukaryota</taxon>
        <taxon>Fungi</taxon>
        <taxon>Dikarya</taxon>
        <taxon>Ascomycota</taxon>
        <taxon>Pezizomycotina</taxon>
        <taxon>Leotiomycetes</taxon>
        <taxon>Helotiales</taxon>
        <taxon>Helotiaceae</taxon>
        <taxon>Hymenoscyphus</taxon>
    </lineage>
</organism>
<name>A0A9N9Q1X4_9HELO</name>
<gene>
    <name evidence="1" type="ORF">HYALB_00012572</name>
</gene>
<keyword evidence="2" id="KW-1185">Reference proteome</keyword>
<sequence length="132" mass="14195">MASVFAETAVVGSDLIATRSSSSTNIEMSILHQKENAPSSETTSSRKSMRYIGSWLPSNNSTYNLLIGGGRKRRCYGGLGSFLMSVARNPWPFAEWSSGSVLTAKSKSSKNKSIPLSHIPTLLPVVILSDPC</sequence>
<reference evidence="1" key="1">
    <citation type="submission" date="2021-07" db="EMBL/GenBank/DDBJ databases">
        <authorList>
            <person name="Durling M."/>
        </authorList>
    </citation>
    <scope>NUCLEOTIDE SEQUENCE</scope>
</reference>